<dbReference type="PROSITE" id="PS50923">
    <property type="entry name" value="SUSHI"/>
    <property type="match status" value="5"/>
</dbReference>
<sequence>CGLPKPIAKGDISLRDPPNTSYGAMAEVSCNTGYEPTTPEITCTTSGLWENDSCNAIDCGRPLPILNGSITLHDGHTTYGSLSIVLCNPGYLAKVSQIVCVSSGLWENASCELLDCGLPKPMPNGNTSLRDPTNTSYGAMSDVSCNTGYEPTTPQITCTTSGTWENASCNARDCGDPVSIRNGTIVLFNTLNTTYGSLANVSCATGYEHDTSQIMCEANGEWQNASCRPLGANVNCSVGYVPTASKISCMFDGMWSVAACNPIDCGFLLPILNGQLSLFEQDNTTYGAKAIVMCSIGYTTNFPRITCMANGQWEQASCDITDQTKVVCETNVDHRGTEWKKISQGSTRVQQCEEGFEGNITRTCLKDGNWQLPQYNCVRKTVTNVAEKVETFVSNATADIVSIALEQIVNVTGNEAATKTSELLTDAEITVLASILERVAEIVLNKSLPTENVVKESNGGVNMLASVDKIGVALREKVASGEEGFTNITIVQKNVALEVKKVNKQDIVFPYEDIKIDQHEDQFWAKTSKSSILLKAKAIGRAKTNDQHINGPILSLSLSNHFGKLKPPVLLTFERMK</sequence>
<dbReference type="EMBL" id="JAIWYP010000012">
    <property type="protein sequence ID" value="KAH3725443.1"/>
    <property type="molecule type" value="Genomic_DNA"/>
</dbReference>
<feature type="domain" description="Sushi" evidence="7">
    <location>
        <begin position="1"/>
        <end position="56"/>
    </location>
</feature>
<protein>
    <submittedName>
        <fullName evidence="8">Uncharacterized protein</fullName>
    </submittedName>
</protein>
<dbReference type="InterPro" id="IPR000436">
    <property type="entry name" value="Sushi_SCR_CCP_dom"/>
</dbReference>
<dbReference type="InterPro" id="IPR035976">
    <property type="entry name" value="Sushi/SCR/CCP_sf"/>
</dbReference>
<keyword evidence="9" id="KW-1185">Reference proteome</keyword>
<dbReference type="SUPFAM" id="SSF111418">
    <property type="entry name" value="Hormone receptor domain"/>
    <property type="match status" value="1"/>
</dbReference>
<dbReference type="GO" id="GO:0016020">
    <property type="term" value="C:membrane"/>
    <property type="evidence" value="ECO:0007669"/>
    <property type="project" value="InterPro"/>
</dbReference>
<evidence type="ECO:0000256" key="2">
    <source>
        <dbReference type="ARBA" id="ARBA00022737"/>
    </source>
</evidence>
<dbReference type="PROSITE" id="PS50227">
    <property type="entry name" value="G_PROTEIN_RECEP_F2_3"/>
    <property type="match status" value="1"/>
</dbReference>
<dbReference type="Pfam" id="PF00084">
    <property type="entry name" value="Sushi"/>
    <property type="match status" value="5"/>
</dbReference>
<reference evidence="8" key="2">
    <citation type="submission" date="2020-11" db="EMBL/GenBank/DDBJ databases">
        <authorList>
            <person name="McCartney M.A."/>
            <person name="Auch B."/>
            <person name="Kono T."/>
            <person name="Mallez S."/>
            <person name="Becker A."/>
            <person name="Gohl D.M."/>
            <person name="Silverstein K.A.T."/>
            <person name="Koren S."/>
            <person name="Bechman K.B."/>
            <person name="Herman A."/>
            <person name="Abrahante J.E."/>
            <person name="Garbe J."/>
        </authorList>
    </citation>
    <scope>NUCLEOTIDE SEQUENCE</scope>
    <source>
        <strain evidence="8">Duluth1</strain>
        <tissue evidence="8">Whole animal</tissue>
    </source>
</reference>
<dbReference type="PANTHER" id="PTHR19325:SF575">
    <property type="entry name" value="LOCOMOTION-RELATED PROTEIN HIKARU GENKI"/>
    <property type="match status" value="1"/>
</dbReference>
<organism evidence="8 9">
    <name type="scientific">Dreissena polymorpha</name>
    <name type="common">Zebra mussel</name>
    <name type="synonym">Mytilus polymorpha</name>
    <dbReference type="NCBI Taxonomy" id="45954"/>
    <lineage>
        <taxon>Eukaryota</taxon>
        <taxon>Metazoa</taxon>
        <taxon>Spiralia</taxon>
        <taxon>Lophotrochozoa</taxon>
        <taxon>Mollusca</taxon>
        <taxon>Bivalvia</taxon>
        <taxon>Autobranchia</taxon>
        <taxon>Heteroconchia</taxon>
        <taxon>Euheterodonta</taxon>
        <taxon>Imparidentia</taxon>
        <taxon>Neoheterodontei</taxon>
        <taxon>Myida</taxon>
        <taxon>Dreissenoidea</taxon>
        <taxon>Dreissenidae</taxon>
        <taxon>Dreissena</taxon>
    </lineage>
</organism>
<dbReference type="Gene3D" id="2.10.70.10">
    <property type="entry name" value="Complement Module, domain 1"/>
    <property type="match status" value="5"/>
</dbReference>
<feature type="domain" description="Sushi" evidence="7">
    <location>
        <begin position="57"/>
        <end position="113"/>
    </location>
</feature>
<dbReference type="Gene3D" id="4.10.1240.10">
    <property type="entry name" value="GPCR, family 2, extracellular hormone receptor domain"/>
    <property type="match status" value="1"/>
</dbReference>
<proteinExistence type="predicted"/>
<dbReference type="Proteomes" id="UP000828390">
    <property type="component" value="Unassembled WGS sequence"/>
</dbReference>
<evidence type="ECO:0000313" key="8">
    <source>
        <dbReference type="EMBL" id="KAH3725443.1"/>
    </source>
</evidence>
<reference evidence="8" key="1">
    <citation type="journal article" date="2019" name="bioRxiv">
        <title>The Genome of the Zebra Mussel, Dreissena polymorpha: A Resource for Invasive Species Research.</title>
        <authorList>
            <person name="McCartney M.A."/>
            <person name="Auch B."/>
            <person name="Kono T."/>
            <person name="Mallez S."/>
            <person name="Zhang Y."/>
            <person name="Obille A."/>
            <person name="Becker A."/>
            <person name="Abrahante J.E."/>
            <person name="Garbe J."/>
            <person name="Badalamenti J.P."/>
            <person name="Herman A."/>
            <person name="Mangelson H."/>
            <person name="Liachko I."/>
            <person name="Sullivan S."/>
            <person name="Sone E.D."/>
            <person name="Koren S."/>
            <person name="Silverstein K.A.T."/>
            <person name="Beckman K.B."/>
            <person name="Gohl D.M."/>
        </authorList>
    </citation>
    <scope>NUCLEOTIDE SEQUENCE</scope>
    <source>
        <strain evidence="8">Duluth1</strain>
        <tissue evidence="8">Whole animal</tissue>
    </source>
</reference>
<evidence type="ECO:0000259" key="6">
    <source>
        <dbReference type="PROSITE" id="PS50227"/>
    </source>
</evidence>
<dbReference type="CDD" id="cd00033">
    <property type="entry name" value="CCP"/>
    <property type="match status" value="5"/>
</dbReference>
<evidence type="ECO:0000313" key="9">
    <source>
        <dbReference type="Proteomes" id="UP000828390"/>
    </source>
</evidence>
<keyword evidence="1 5" id="KW-0768">Sushi</keyword>
<keyword evidence="3" id="KW-1015">Disulfide bond</keyword>
<dbReference type="AlphaFoldDB" id="A0A9D4HQ42"/>
<evidence type="ECO:0000259" key="7">
    <source>
        <dbReference type="PROSITE" id="PS50923"/>
    </source>
</evidence>
<comment type="caution">
    <text evidence="5">Lacks conserved residue(s) required for the propagation of feature annotation.</text>
</comment>
<feature type="domain" description="Sushi" evidence="7">
    <location>
        <begin position="263"/>
        <end position="320"/>
    </location>
</feature>
<name>A0A9D4HQ42_DREPO</name>
<accession>A0A9D4HQ42</accession>
<dbReference type="InterPro" id="IPR036445">
    <property type="entry name" value="GPCR_2_extracell_dom_sf"/>
</dbReference>
<keyword evidence="2" id="KW-0677">Repeat</keyword>
<feature type="domain" description="G-protein coupled receptors family 2 profile 1" evidence="6">
    <location>
        <begin position="306"/>
        <end position="370"/>
    </location>
</feature>
<dbReference type="PANTHER" id="PTHR19325">
    <property type="entry name" value="COMPLEMENT COMPONENT-RELATED SUSHI DOMAIN-CONTAINING"/>
    <property type="match status" value="1"/>
</dbReference>
<dbReference type="Pfam" id="PF02793">
    <property type="entry name" value="HRM"/>
    <property type="match status" value="1"/>
</dbReference>
<feature type="non-terminal residue" evidence="8">
    <location>
        <position position="577"/>
    </location>
</feature>
<feature type="domain" description="Sushi" evidence="7">
    <location>
        <begin position="172"/>
        <end position="229"/>
    </location>
</feature>
<dbReference type="InterPro" id="IPR050350">
    <property type="entry name" value="Compl-Cell_Adhes-Reg"/>
</dbReference>
<dbReference type="SMART" id="SM00032">
    <property type="entry name" value="CCP"/>
    <property type="match status" value="5"/>
</dbReference>
<dbReference type="InterPro" id="IPR001879">
    <property type="entry name" value="GPCR_2_extracellular_dom"/>
</dbReference>
<feature type="non-terminal residue" evidence="8">
    <location>
        <position position="1"/>
    </location>
</feature>
<evidence type="ECO:0000256" key="5">
    <source>
        <dbReference type="PROSITE-ProRule" id="PRU00302"/>
    </source>
</evidence>
<evidence type="ECO:0000256" key="3">
    <source>
        <dbReference type="ARBA" id="ARBA00023157"/>
    </source>
</evidence>
<dbReference type="GO" id="GO:0004930">
    <property type="term" value="F:G protein-coupled receptor activity"/>
    <property type="evidence" value="ECO:0007669"/>
    <property type="project" value="InterPro"/>
</dbReference>
<evidence type="ECO:0000256" key="4">
    <source>
        <dbReference type="ARBA" id="ARBA00023180"/>
    </source>
</evidence>
<comment type="caution">
    <text evidence="8">The sequence shown here is derived from an EMBL/GenBank/DDBJ whole genome shotgun (WGS) entry which is preliminary data.</text>
</comment>
<dbReference type="SUPFAM" id="SSF57535">
    <property type="entry name" value="Complement control module/SCR domain"/>
    <property type="match status" value="5"/>
</dbReference>
<gene>
    <name evidence="8" type="ORF">DPMN_051287</name>
</gene>
<feature type="domain" description="Sushi" evidence="7">
    <location>
        <begin position="114"/>
        <end position="171"/>
    </location>
</feature>
<evidence type="ECO:0000256" key="1">
    <source>
        <dbReference type="ARBA" id="ARBA00022659"/>
    </source>
</evidence>
<keyword evidence="4" id="KW-0325">Glycoprotein</keyword>